<dbReference type="SMART" id="SM00028">
    <property type="entry name" value="TPR"/>
    <property type="match status" value="2"/>
</dbReference>
<evidence type="ECO:0000313" key="5">
    <source>
        <dbReference type="EMBL" id="PPQ94813.1"/>
    </source>
</evidence>
<feature type="repeat" description="TPR" evidence="3">
    <location>
        <begin position="609"/>
        <end position="642"/>
    </location>
</feature>
<keyword evidence="1" id="KW-0677">Repeat</keyword>
<dbReference type="InterPro" id="IPR044244">
    <property type="entry name" value="TTC27/Emw1"/>
</dbReference>
<proteinExistence type="predicted"/>
<evidence type="ECO:0000256" key="1">
    <source>
        <dbReference type="ARBA" id="ARBA00022737"/>
    </source>
</evidence>
<dbReference type="Gene3D" id="1.25.40.10">
    <property type="entry name" value="Tetratricopeptide repeat domain"/>
    <property type="match status" value="1"/>
</dbReference>
<dbReference type="InParanoid" id="A0A409XVG0"/>
<name>A0A409XVG0_PSICY</name>
<evidence type="ECO:0000256" key="2">
    <source>
        <dbReference type="ARBA" id="ARBA00022803"/>
    </source>
</evidence>
<feature type="compositionally biased region" description="Polar residues" evidence="4">
    <location>
        <begin position="336"/>
        <end position="350"/>
    </location>
</feature>
<feature type="repeat" description="TPR" evidence="3">
    <location>
        <begin position="575"/>
        <end position="608"/>
    </location>
</feature>
<dbReference type="SUPFAM" id="SSF48452">
    <property type="entry name" value="TPR-like"/>
    <property type="match status" value="1"/>
</dbReference>
<accession>A0A409XVG0</accession>
<sequence length="914" mass="102788">MDHLELVEKALLRGQWDTQIPESSQSKSAAVILSKLTVEGRFRDVLRSETVRTVFRPLSDDDVDRTFRELLDLSVTSGKDQVEVELARLAIAVACLHAFVQANWTGPELDINPLEALTADASEASRLSSWTEEVLSTKAISELAFGGEPAYHLAKVPAFLRLSQLLVNLPYEHIASIPWWRLRVELLRQQILDEPVSVPEDYQGLLEPLTSTVAREPDLAGRMYLDLGLLDHLLSRDKTAAEYFVKAARFTGLEYELTGALGRRTKFQVTELSQLVLLAESRLEASSFGGGGEVAASSSSSSSANEQGQSHQPTTNNANIPETMALNDDTLLEQTQFTSSNPAGPNSNLSHIDPSAQPPLHPLDQCILLSLCLNVRNTSPSHGLTAEQMSPYVARVISHPRNWSIHTMALLLRSRLESSRTRTVERSTLQLQALIDQMPTSDSSTPERLLYFHEFLLPSRWEMEKELAQRYLSIGVVKSALEIFERLEMWEDVVTCYGALERPEKGIAIVRDLLEGRKQEADAVISHGKSTSPPRKKLQDITREAKLWCLLGDLDPPNAVEHYNHAWTLSNETSGRAMRSLGGYHFARANYRDAINCLKRAVKINPLLTRSWFILGCACMRVEEWEEAKDAFTRCVSIDEEDGESWNNLASMYLRIGSNQQQQKQVVGDNGEGGSVQIDASSKTVPFENKMLAFRALKQGLRYSYENWRMWYNYMIVAMDVGELQEACRALGRIVDQTGDKAGTLAVDEDVLDRLVDAVTRAPPNPEDAAVEEGAVQNPNEGHGLYRNVLGLFDRSLLPRLSSPRIFRAYARLLSWQSKWEETIKAYLDAYRCGVAGAIEKGETDVEKWREGVAEVEEVVDILRNFGPRVEGYKWRLQGRSVVRTFIGRTRDFEDEPEWARLEGLQEELRKEEE</sequence>
<evidence type="ECO:0000256" key="3">
    <source>
        <dbReference type="PROSITE-ProRule" id="PRU00339"/>
    </source>
</evidence>
<dbReference type="AlphaFoldDB" id="A0A409XVG0"/>
<dbReference type="Pfam" id="PF13181">
    <property type="entry name" value="TPR_8"/>
    <property type="match status" value="1"/>
</dbReference>
<feature type="region of interest" description="Disordered" evidence="4">
    <location>
        <begin position="289"/>
        <end position="321"/>
    </location>
</feature>
<dbReference type="InterPro" id="IPR019734">
    <property type="entry name" value="TPR_rpt"/>
</dbReference>
<dbReference type="PROSITE" id="PS50005">
    <property type="entry name" value="TPR"/>
    <property type="match status" value="2"/>
</dbReference>
<reference evidence="5 6" key="1">
    <citation type="journal article" date="2018" name="Evol. Lett.">
        <title>Horizontal gene cluster transfer increased hallucinogenic mushroom diversity.</title>
        <authorList>
            <person name="Reynolds H.T."/>
            <person name="Vijayakumar V."/>
            <person name="Gluck-Thaler E."/>
            <person name="Korotkin H.B."/>
            <person name="Matheny P.B."/>
            <person name="Slot J.C."/>
        </authorList>
    </citation>
    <scope>NUCLEOTIDE SEQUENCE [LARGE SCALE GENOMIC DNA]</scope>
    <source>
        <strain evidence="5 6">2631</strain>
    </source>
</reference>
<protein>
    <submittedName>
        <fullName evidence="5">Uncharacterized protein</fullName>
    </submittedName>
</protein>
<gene>
    <name evidence="5" type="ORF">CVT25_007450</name>
</gene>
<dbReference type="PANTHER" id="PTHR16193">
    <property type="entry name" value="TETRATRICOPEPTIDE REPEAT PROTEIN 27"/>
    <property type="match status" value="1"/>
</dbReference>
<evidence type="ECO:0000313" key="6">
    <source>
        <dbReference type="Proteomes" id="UP000283269"/>
    </source>
</evidence>
<evidence type="ECO:0000256" key="4">
    <source>
        <dbReference type="SAM" id="MobiDB-lite"/>
    </source>
</evidence>
<feature type="compositionally biased region" description="Polar residues" evidence="4">
    <location>
        <begin position="305"/>
        <end position="320"/>
    </location>
</feature>
<dbReference type="EMBL" id="NHYD01000229">
    <property type="protein sequence ID" value="PPQ94813.1"/>
    <property type="molecule type" value="Genomic_DNA"/>
</dbReference>
<keyword evidence="2 3" id="KW-0802">TPR repeat</keyword>
<dbReference type="InterPro" id="IPR011990">
    <property type="entry name" value="TPR-like_helical_dom_sf"/>
</dbReference>
<dbReference type="PANTHER" id="PTHR16193:SF0">
    <property type="entry name" value="TETRATRICOPEPTIDE REPEAT PROTEIN 27"/>
    <property type="match status" value="1"/>
</dbReference>
<comment type="caution">
    <text evidence="5">The sequence shown here is derived from an EMBL/GenBank/DDBJ whole genome shotgun (WGS) entry which is preliminary data.</text>
</comment>
<feature type="compositionally biased region" description="Low complexity" evidence="4">
    <location>
        <begin position="294"/>
        <end position="304"/>
    </location>
</feature>
<keyword evidence="6" id="KW-1185">Reference proteome</keyword>
<dbReference type="STRING" id="93625.A0A409XVG0"/>
<dbReference type="Proteomes" id="UP000283269">
    <property type="component" value="Unassembled WGS sequence"/>
</dbReference>
<feature type="region of interest" description="Disordered" evidence="4">
    <location>
        <begin position="336"/>
        <end position="356"/>
    </location>
</feature>
<dbReference type="FunCoup" id="A0A409XVG0">
    <property type="interactions" value="847"/>
</dbReference>
<dbReference type="OrthoDB" id="1936594at2759"/>
<organism evidence="5 6">
    <name type="scientific">Psilocybe cyanescens</name>
    <dbReference type="NCBI Taxonomy" id="93625"/>
    <lineage>
        <taxon>Eukaryota</taxon>
        <taxon>Fungi</taxon>
        <taxon>Dikarya</taxon>
        <taxon>Basidiomycota</taxon>
        <taxon>Agaricomycotina</taxon>
        <taxon>Agaricomycetes</taxon>
        <taxon>Agaricomycetidae</taxon>
        <taxon>Agaricales</taxon>
        <taxon>Agaricineae</taxon>
        <taxon>Strophariaceae</taxon>
        <taxon>Psilocybe</taxon>
    </lineage>
</organism>